<protein>
    <submittedName>
        <fullName evidence="1">Uncharacterized protein</fullName>
    </submittedName>
</protein>
<dbReference type="AlphaFoldDB" id="A0A0E9T253"/>
<sequence length="31" mass="3458">MCESETVVTKLLNGDSLSLPFAVSRTSRRLF</sequence>
<evidence type="ECO:0000313" key="1">
    <source>
        <dbReference type="EMBL" id="JAH47639.1"/>
    </source>
</evidence>
<accession>A0A0E9T253</accession>
<proteinExistence type="predicted"/>
<reference evidence="1" key="1">
    <citation type="submission" date="2014-11" db="EMBL/GenBank/DDBJ databases">
        <authorList>
            <person name="Amaro Gonzalez C."/>
        </authorList>
    </citation>
    <scope>NUCLEOTIDE SEQUENCE</scope>
</reference>
<name>A0A0E9T253_ANGAN</name>
<organism evidence="1">
    <name type="scientific">Anguilla anguilla</name>
    <name type="common">European freshwater eel</name>
    <name type="synonym">Muraena anguilla</name>
    <dbReference type="NCBI Taxonomy" id="7936"/>
    <lineage>
        <taxon>Eukaryota</taxon>
        <taxon>Metazoa</taxon>
        <taxon>Chordata</taxon>
        <taxon>Craniata</taxon>
        <taxon>Vertebrata</taxon>
        <taxon>Euteleostomi</taxon>
        <taxon>Actinopterygii</taxon>
        <taxon>Neopterygii</taxon>
        <taxon>Teleostei</taxon>
        <taxon>Anguilliformes</taxon>
        <taxon>Anguillidae</taxon>
        <taxon>Anguilla</taxon>
    </lineage>
</organism>
<dbReference type="EMBL" id="GBXM01060938">
    <property type="protein sequence ID" value="JAH47639.1"/>
    <property type="molecule type" value="Transcribed_RNA"/>
</dbReference>
<reference evidence="1" key="2">
    <citation type="journal article" date="2015" name="Fish Shellfish Immunol.">
        <title>Early steps in the European eel (Anguilla anguilla)-Vibrio vulnificus interaction in the gills: Role of the RtxA13 toxin.</title>
        <authorList>
            <person name="Callol A."/>
            <person name="Pajuelo D."/>
            <person name="Ebbesson L."/>
            <person name="Teles M."/>
            <person name="MacKenzie S."/>
            <person name="Amaro C."/>
        </authorList>
    </citation>
    <scope>NUCLEOTIDE SEQUENCE</scope>
</reference>